<dbReference type="SFLD" id="SFLDS00019">
    <property type="entry name" value="Glutathione_Transferase_(cytos"/>
    <property type="match status" value="1"/>
</dbReference>
<dbReference type="PROSITE" id="PS50404">
    <property type="entry name" value="GST_NTER"/>
    <property type="match status" value="1"/>
</dbReference>
<dbReference type="Pfam" id="PF17171">
    <property type="entry name" value="GST_C_6"/>
    <property type="match status" value="1"/>
</dbReference>
<dbReference type="SFLD" id="SFLDG01180">
    <property type="entry name" value="SUF1"/>
    <property type="match status" value="1"/>
</dbReference>
<dbReference type="SFLD" id="SFLDG01200">
    <property type="entry name" value="SUF1.1"/>
    <property type="match status" value="1"/>
</dbReference>
<proteinExistence type="inferred from homology"/>
<accession>A0A6A6PY00</accession>
<protein>
    <submittedName>
        <fullName evidence="3">Glutathione S-transferase</fullName>
    </submittedName>
</protein>
<dbReference type="Proteomes" id="UP000799767">
    <property type="component" value="Unassembled WGS sequence"/>
</dbReference>
<feature type="domain" description="GST N-terminal" evidence="2">
    <location>
        <begin position="8"/>
        <end position="83"/>
    </location>
</feature>
<sequence length="239" mass="27537">MVLTIYGYVPAWGLPDISPYVTKAVFFMKIAGIEFKYQPENLAELDTNSPYGKLPYIVDDDGTKVGDSNEIIRYLEKTRNINLDEGLSNAELAVNLSFERMLAEFTYWTGVIQPRWREDAGWETYIPYIVQGAEVTPPLREALDAFRERILSQFVGTGMGRRPAKTVLALYQEDIDAISFYLADKKYFSGDKVRTVDAMVYAMLRHFVDQPQKWLGTGYVESKQNLKNYLERMRAEFDM</sequence>
<comment type="similarity">
    <text evidence="1">Belongs to the FAX family.</text>
</comment>
<dbReference type="PANTHER" id="PTHR12289">
    <property type="entry name" value="METAXIN RELATED"/>
    <property type="match status" value="1"/>
</dbReference>
<dbReference type="InterPro" id="IPR012336">
    <property type="entry name" value="Thioredoxin-like_fold"/>
</dbReference>
<dbReference type="InterPro" id="IPR033468">
    <property type="entry name" value="Metaxin_GST"/>
</dbReference>
<dbReference type="OrthoDB" id="5809458at2759"/>
<dbReference type="EMBL" id="MU001633">
    <property type="protein sequence ID" value="KAF2485058.1"/>
    <property type="molecule type" value="Genomic_DNA"/>
</dbReference>
<evidence type="ECO:0000259" key="2">
    <source>
        <dbReference type="PROSITE" id="PS50404"/>
    </source>
</evidence>
<dbReference type="SUPFAM" id="SSF47616">
    <property type="entry name" value="GST C-terminal domain-like"/>
    <property type="match status" value="1"/>
</dbReference>
<dbReference type="AlphaFoldDB" id="A0A6A6PY00"/>
<dbReference type="InterPro" id="IPR040079">
    <property type="entry name" value="Glutathione_S-Trfase"/>
</dbReference>
<dbReference type="PANTHER" id="PTHR12289:SF41">
    <property type="entry name" value="FAILED AXON CONNECTIONS-RELATED"/>
    <property type="match status" value="1"/>
</dbReference>
<keyword evidence="3" id="KW-0808">Transferase</keyword>
<evidence type="ECO:0000313" key="3">
    <source>
        <dbReference type="EMBL" id="KAF2485058.1"/>
    </source>
</evidence>
<dbReference type="InterPro" id="IPR050931">
    <property type="entry name" value="Mito_Protein_Transport_Metaxin"/>
</dbReference>
<dbReference type="InterPro" id="IPR036249">
    <property type="entry name" value="Thioredoxin-like_sf"/>
</dbReference>
<name>A0A6A6PY00_9PEZI</name>
<dbReference type="CDD" id="cd03193">
    <property type="entry name" value="GST_C_Metaxin"/>
    <property type="match status" value="1"/>
</dbReference>
<dbReference type="Gene3D" id="3.40.30.10">
    <property type="entry name" value="Glutaredoxin"/>
    <property type="match status" value="1"/>
</dbReference>
<dbReference type="SUPFAM" id="SSF52833">
    <property type="entry name" value="Thioredoxin-like"/>
    <property type="match status" value="1"/>
</dbReference>
<dbReference type="Gene3D" id="1.20.1050.10">
    <property type="match status" value="1"/>
</dbReference>
<evidence type="ECO:0000256" key="1">
    <source>
        <dbReference type="ARBA" id="ARBA00006475"/>
    </source>
</evidence>
<evidence type="ECO:0000313" key="4">
    <source>
        <dbReference type="Proteomes" id="UP000799767"/>
    </source>
</evidence>
<gene>
    <name evidence="3" type="ORF">BDY17DRAFT_95898</name>
</gene>
<dbReference type="GO" id="GO:0016740">
    <property type="term" value="F:transferase activity"/>
    <property type="evidence" value="ECO:0007669"/>
    <property type="project" value="UniProtKB-KW"/>
</dbReference>
<organism evidence="3 4">
    <name type="scientific">Neohortaea acidophila</name>
    <dbReference type="NCBI Taxonomy" id="245834"/>
    <lineage>
        <taxon>Eukaryota</taxon>
        <taxon>Fungi</taxon>
        <taxon>Dikarya</taxon>
        <taxon>Ascomycota</taxon>
        <taxon>Pezizomycotina</taxon>
        <taxon>Dothideomycetes</taxon>
        <taxon>Dothideomycetidae</taxon>
        <taxon>Mycosphaerellales</taxon>
        <taxon>Teratosphaeriaceae</taxon>
        <taxon>Neohortaea</taxon>
    </lineage>
</organism>
<dbReference type="InterPro" id="IPR026928">
    <property type="entry name" value="FAX/IsoI-like"/>
</dbReference>
<reference evidence="3" key="1">
    <citation type="journal article" date="2020" name="Stud. Mycol.">
        <title>101 Dothideomycetes genomes: a test case for predicting lifestyles and emergence of pathogens.</title>
        <authorList>
            <person name="Haridas S."/>
            <person name="Albert R."/>
            <person name="Binder M."/>
            <person name="Bloem J."/>
            <person name="Labutti K."/>
            <person name="Salamov A."/>
            <person name="Andreopoulos B."/>
            <person name="Baker S."/>
            <person name="Barry K."/>
            <person name="Bills G."/>
            <person name="Bluhm B."/>
            <person name="Cannon C."/>
            <person name="Castanera R."/>
            <person name="Culley D."/>
            <person name="Daum C."/>
            <person name="Ezra D."/>
            <person name="Gonzalez J."/>
            <person name="Henrissat B."/>
            <person name="Kuo A."/>
            <person name="Liang C."/>
            <person name="Lipzen A."/>
            <person name="Lutzoni F."/>
            <person name="Magnuson J."/>
            <person name="Mondo S."/>
            <person name="Nolan M."/>
            <person name="Ohm R."/>
            <person name="Pangilinan J."/>
            <person name="Park H.-J."/>
            <person name="Ramirez L."/>
            <person name="Alfaro M."/>
            <person name="Sun H."/>
            <person name="Tritt A."/>
            <person name="Yoshinaga Y."/>
            <person name="Zwiers L.-H."/>
            <person name="Turgeon B."/>
            <person name="Goodwin S."/>
            <person name="Spatafora J."/>
            <person name="Crous P."/>
            <person name="Grigoriev I."/>
        </authorList>
    </citation>
    <scope>NUCLEOTIDE SEQUENCE</scope>
    <source>
        <strain evidence="3">CBS 113389</strain>
    </source>
</reference>
<dbReference type="RefSeq" id="XP_033591627.1">
    <property type="nucleotide sequence ID" value="XM_033738878.1"/>
</dbReference>
<dbReference type="InterPro" id="IPR036282">
    <property type="entry name" value="Glutathione-S-Trfase_C_sf"/>
</dbReference>
<keyword evidence="4" id="KW-1185">Reference proteome</keyword>
<dbReference type="Pfam" id="PF17172">
    <property type="entry name" value="GST_N_4"/>
    <property type="match status" value="1"/>
</dbReference>
<dbReference type="InterPro" id="IPR004045">
    <property type="entry name" value="Glutathione_S-Trfase_N"/>
</dbReference>
<dbReference type="GeneID" id="54479879"/>